<feature type="domain" description="Peptidase C39-like" evidence="1">
    <location>
        <begin position="363"/>
        <end position="425"/>
    </location>
</feature>
<sequence>MRAFLGLFLTVSTFVQAEQESPSPKKLDELLLSPSLWEQKLTDVKGQFGAAETKEDEPIRGISPADLERLKKHGVNISKYEVVLPELDWLSSAHKGLRSERGGYSLDEKELGEIVIRGTGNGLSGVTISLYNRGDDSEIGPTKYQTELDAWKASLDRLLEVRPKSRDQRGALPITGWIWQKGNSAYLLEGSINRREKRPEFIRLRIAPLNATSDTKTTVRRDDLADRVKTEGKSTFLEGVPMVDQGSKGYCVVATIERVIRFYGRDFDQHEMARLADTSAGGGTSMEAMEKAFRSITGKANVRTIKIIEFDENQFKRDIRYYNRAAKKAEKATFDYDLDEWIISPTMFWSRVDPEIFREVKADQNGFEFFNNKIKEYIDQGVPLCWTLYLGMFKEGDLPQSHGGHMRLIIGYDEATQEIIYSDSWGEGHEKKRMRADEAFCMTTAIYAMLPTR</sequence>
<evidence type="ECO:0000313" key="2">
    <source>
        <dbReference type="EMBL" id="GHC67003.1"/>
    </source>
</evidence>
<dbReference type="Gene3D" id="3.90.70.10">
    <property type="entry name" value="Cysteine proteinases"/>
    <property type="match status" value="1"/>
</dbReference>
<proteinExistence type="predicted"/>
<dbReference type="EMBL" id="BMXI01000023">
    <property type="protein sequence ID" value="GHC67003.1"/>
    <property type="molecule type" value="Genomic_DNA"/>
</dbReference>
<name>A0A918TYF8_9BACT</name>
<comment type="caution">
    <text evidence="2">The sequence shown here is derived from an EMBL/GenBank/DDBJ whole genome shotgun (WGS) entry which is preliminary data.</text>
</comment>
<accession>A0A918TYF8</accession>
<dbReference type="Pfam" id="PF13529">
    <property type="entry name" value="Peptidase_C39_2"/>
    <property type="match status" value="1"/>
</dbReference>
<organism evidence="2 3">
    <name type="scientific">Roseibacillus persicicus</name>
    <dbReference type="NCBI Taxonomy" id="454148"/>
    <lineage>
        <taxon>Bacteria</taxon>
        <taxon>Pseudomonadati</taxon>
        <taxon>Verrucomicrobiota</taxon>
        <taxon>Verrucomicrobiia</taxon>
        <taxon>Verrucomicrobiales</taxon>
        <taxon>Verrucomicrobiaceae</taxon>
        <taxon>Roseibacillus</taxon>
    </lineage>
</organism>
<dbReference type="InterPro" id="IPR039564">
    <property type="entry name" value="Peptidase_C39-like"/>
</dbReference>
<evidence type="ECO:0000313" key="3">
    <source>
        <dbReference type="Proteomes" id="UP000644507"/>
    </source>
</evidence>
<reference evidence="2" key="1">
    <citation type="journal article" date="2014" name="Int. J. Syst. Evol. Microbiol.">
        <title>Complete genome sequence of Corynebacterium casei LMG S-19264T (=DSM 44701T), isolated from a smear-ripened cheese.</title>
        <authorList>
            <consortium name="US DOE Joint Genome Institute (JGI-PGF)"/>
            <person name="Walter F."/>
            <person name="Albersmeier A."/>
            <person name="Kalinowski J."/>
            <person name="Ruckert C."/>
        </authorList>
    </citation>
    <scope>NUCLEOTIDE SEQUENCE</scope>
    <source>
        <strain evidence="2">KCTC 12988</strain>
    </source>
</reference>
<dbReference type="Proteomes" id="UP000644507">
    <property type="component" value="Unassembled WGS sequence"/>
</dbReference>
<keyword evidence="3" id="KW-1185">Reference proteome</keyword>
<gene>
    <name evidence="2" type="ORF">GCM10007100_38670</name>
</gene>
<dbReference type="RefSeq" id="WP_189574129.1">
    <property type="nucleotide sequence ID" value="NZ_BMXI01000023.1"/>
</dbReference>
<protein>
    <recommendedName>
        <fullName evidence="1">Peptidase C39-like domain-containing protein</fullName>
    </recommendedName>
</protein>
<dbReference type="AlphaFoldDB" id="A0A918TYF8"/>
<evidence type="ECO:0000259" key="1">
    <source>
        <dbReference type="Pfam" id="PF13529"/>
    </source>
</evidence>
<reference evidence="2" key="2">
    <citation type="submission" date="2020-09" db="EMBL/GenBank/DDBJ databases">
        <authorList>
            <person name="Sun Q."/>
            <person name="Kim S."/>
        </authorList>
    </citation>
    <scope>NUCLEOTIDE SEQUENCE</scope>
    <source>
        <strain evidence="2">KCTC 12988</strain>
    </source>
</reference>